<accession>S0DMM4</accession>
<evidence type="ECO:0000313" key="3">
    <source>
        <dbReference type="Proteomes" id="UP000016800"/>
    </source>
</evidence>
<name>S0DMM4_GIBF5</name>
<keyword evidence="3" id="KW-1185">Reference proteome</keyword>
<sequence length="53" mass="5895">MQFFKLAGFIAITFGVAQVIGSPAVIKLNDLEERQSPVTPPNSPKIMEFEEEE</sequence>
<feature type="region of interest" description="Disordered" evidence="1">
    <location>
        <begin position="33"/>
        <end position="53"/>
    </location>
</feature>
<dbReference type="HOGENOM" id="CLU_3068832_0_0_1"/>
<evidence type="ECO:0000313" key="2">
    <source>
        <dbReference type="EMBL" id="CCT63686.1"/>
    </source>
</evidence>
<dbReference type="EMBL" id="HF679024">
    <property type="protein sequence ID" value="CCT63686.1"/>
    <property type="molecule type" value="Genomic_DNA"/>
</dbReference>
<dbReference type="VEuPathDB" id="FungiDB:FFUJ_05161"/>
<reference evidence="2 3" key="1">
    <citation type="journal article" date="2013" name="PLoS Pathog.">
        <title>Deciphering the cryptic genome: genome-wide analyses of the rice pathogen Fusarium fujikuroi reveal complex regulation of secondary metabolism and novel metabolites.</title>
        <authorList>
            <person name="Wiemann P."/>
            <person name="Sieber C.M."/>
            <person name="von Bargen K.W."/>
            <person name="Studt L."/>
            <person name="Niehaus E.M."/>
            <person name="Espino J.J."/>
            <person name="Huss K."/>
            <person name="Michielse C.B."/>
            <person name="Albermann S."/>
            <person name="Wagner D."/>
            <person name="Bergner S.V."/>
            <person name="Connolly L.R."/>
            <person name="Fischer A."/>
            <person name="Reuter G."/>
            <person name="Kleigrewe K."/>
            <person name="Bald T."/>
            <person name="Wingfield B.D."/>
            <person name="Ophir R."/>
            <person name="Freeman S."/>
            <person name="Hippler M."/>
            <person name="Smith K.M."/>
            <person name="Brown D.W."/>
            <person name="Proctor R.H."/>
            <person name="Munsterkotter M."/>
            <person name="Freitag M."/>
            <person name="Humpf H.U."/>
            <person name="Guldener U."/>
            <person name="Tudzynski B."/>
        </authorList>
    </citation>
    <scope>NUCLEOTIDE SEQUENCE [LARGE SCALE GENOMIC DNA]</scope>
    <source>
        <strain evidence="3">CBS 195.34 / IMI 58289 / NRRL A-6831</strain>
    </source>
</reference>
<evidence type="ECO:0000256" key="1">
    <source>
        <dbReference type="SAM" id="MobiDB-lite"/>
    </source>
</evidence>
<dbReference type="Proteomes" id="UP000016800">
    <property type="component" value="Chromosome II"/>
</dbReference>
<proteinExistence type="predicted"/>
<dbReference type="AlphaFoldDB" id="S0DMM4"/>
<protein>
    <submittedName>
        <fullName evidence="2">Uncharacterized protein</fullName>
    </submittedName>
</protein>
<dbReference type="GeneID" id="35398642"/>
<dbReference type="RefSeq" id="XP_023425767.1">
    <property type="nucleotide sequence ID" value="XM_023571467.1"/>
</dbReference>
<organism evidence="2 3">
    <name type="scientific">Gibberella fujikuroi (strain CBS 195.34 / IMI 58289 / NRRL A-6831)</name>
    <name type="common">Bakanae and foot rot disease fungus</name>
    <name type="synonym">Fusarium fujikuroi</name>
    <dbReference type="NCBI Taxonomy" id="1279085"/>
    <lineage>
        <taxon>Eukaryota</taxon>
        <taxon>Fungi</taxon>
        <taxon>Dikarya</taxon>
        <taxon>Ascomycota</taxon>
        <taxon>Pezizomycotina</taxon>
        <taxon>Sordariomycetes</taxon>
        <taxon>Hypocreomycetidae</taxon>
        <taxon>Hypocreales</taxon>
        <taxon>Nectriaceae</taxon>
        <taxon>Fusarium</taxon>
        <taxon>Fusarium fujikuroi species complex</taxon>
    </lineage>
</organism>
<gene>
    <name evidence="2" type="ORF">FFUJ_05161</name>
</gene>